<evidence type="ECO:0000256" key="5">
    <source>
        <dbReference type="ARBA" id="ARBA00022801"/>
    </source>
</evidence>
<evidence type="ECO:0000256" key="2">
    <source>
        <dbReference type="ARBA" id="ARBA00008779"/>
    </source>
</evidence>
<keyword evidence="5" id="KW-0378">Hydrolase</keyword>
<evidence type="ECO:0000256" key="6">
    <source>
        <dbReference type="ARBA" id="ARBA00022837"/>
    </source>
</evidence>
<dbReference type="PANTHER" id="PTHR42693">
    <property type="entry name" value="ARYLSULFATASE FAMILY MEMBER"/>
    <property type="match status" value="1"/>
</dbReference>
<feature type="non-terminal residue" evidence="8">
    <location>
        <position position="81"/>
    </location>
</feature>
<evidence type="ECO:0000313" key="8">
    <source>
        <dbReference type="EMBL" id="HDR50613.1"/>
    </source>
</evidence>
<dbReference type="EMBL" id="DSDK01000181">
    <property type="protein sequence ID" value="HDR50613.1"/>
    <property type="molecule type" value="Genomic_DNA"/>
</dbReference>
<comment type="caution">
    <text evidence="8">The sequence shown here is derived from an EMBL/GenBank/DDBJ whole genome shotgun (WGS) entry which is preliminary data.</text>
</comment>
<dbReference type="InterPro" id="IPR050738">
    <property type="entry name" value="Sulfatase"/>
</dbReference>
<keyword evidence="4" id="KW-0732">Signal</keyword>
<sequence length="81" mass="8723">MRIKSIIVVAALLIISYGCFYEGKSTNNNPNILFILVDDLGWADLGFTGSTFYETPNIDKLAASGLVFTDAYAPSPICSPS</sequence>
<accession>A0A831LNH7</accession>
<proteinExistence type="inferred from homology"/>
<comment type="cofactor">
    <cofactor evidence="1">
        <name>Ca(2+)</name>
        <dbReference type="ChEBI" id="CHEBI:29108"/>
    </cofactor>
</comment>
<keyword evidence="3" id="KW-0479">Metal-binding</keyword>
<dbReference type="GO" id="GO:0004065">
    <property type="term" value="F:arylsulfatase activity"/>
    <property type="evidence" value="ECO:0007669"/>
    <property type="project" value="TreeGrafter"/>
</dbReference>
<dbReference type="InterPro" id="IPR017850">
    <property type="entry name" value="Alkaline_phosphatase_core_sf"/>
</dbReference>
<dbReference type="InterPro" id="IPR000917">
    <property type="entry name" value="Sulfatase_N"/>
</dbReference>
<gene>
    <name evidence="8" type="ORF">ENN90_03190</name>
</gene>
<feature type="domain" description="Sulfatase N-terminal" evidence="7">
    <location>
        <begin position="30"/>
        <end position="81"/>
    </location>
</feature>
<dbReference type="SUPFAM" id="SSF53649">
    <property type="entry name" value="Alkaline phosphatase-like"/>
    <property type="match status" value="1"/>
</dbReference>
<dbReference type="AlphaFoldDB" id="A0A831LNH7"/>
<name>A0A831LNH7_9BACT</name>
<dbReference type="Gene3D" id="3.40.720.10">
    <property type="entry name" value="Alkaline Phosphatase, subunit A"/>
    <property type="match status" value="1"/>
</dbReference>
<evidence type="ECO:0000256" key="4">
    <source>
        <dbReference type="ARBA" id="ARBA00022729"/>
    </source>
</evidence>
<organism evidence="8">
    <name type="scientific">Mariniphaga anaerophila</name>
    <dbReference type="NCBI Taxonomy" id="1484053"/>
    <lineage>
        <taxon>Bacteria</taxon>
        <taxon>Pseudomonadati</taxon>
        <taxon>Bacteroidota</taxon>
        <taxon>Bacteroidia</taxon>
        <taxon>Marinilabiliales</taxon>
        <taxon>Prolixibacteraceae</taxon>
        <taxon>Mariniphaga</taxon>
    </lineage>
</organism>
<keyword evidence="6" id="KW-0106">Calcium</keyword>
<reference evidence="8" key="1">
    <citation type="journal article" date="2020" name="mSystems">
        <title>Genome- and Community-Level Interaction Insights into Carbon Utilization and Element Cycling Functions of Hydrothermarchaeota in Hydrothermal Sediment.</title>
        <authorList>
            <person name="Zhou Z."/>
            <person name="Liu Y."/>
            <person name="Xu W."/>
            <person name="Pan J."/>
            <person name="Luo Z.H."/>
            <person name="Li M."/>
        </authorList>
    </citation>
    <scope>NUCLEOTIDE SEQUENCE [LARGE SCALE GENOMIC DNA]</scope>
    <source>
        <strain evidence="8">SpSt-1217</strain>
    </source>
</reference>
<dbReference type="GO" id="GO:0046872">
    <property type="term" value="F:metal ion binding"/>
    <property type="evidence" value="ECO:0007669"/>
    <property type="project" value="UniProtKB-KW"/>
</dbReference>
<dbReference type="PANTHER" id="PTHR42693:SF42">
    <property type="entry name" value="ARYLSULFATASE G"/>
    <property type="match status" value="1"/>
</dbReference>
<dbReference type="Proteomes" id="UP000886047">
    <property type="component" value="Unassembled WGS sequence"/>
</dbReference>
<protein>
    <submittedName>
        <fullName evidence="8">Sulfatase</fullName>
    </submittedName>
</protein>
<comment type="similarity">
    <text evidence="2">Belongs to the sulfatase family.</text>
</comment>
<evidence type="ECO:0000259" key="7">
    <source>
        <dbReference type="Pfam" id="PF00884"/>
    </source>
</evidence>
<evidence type="ECO:0000256" key="1">
    <source>
        <dbReference type="ARBA" id="ARBA00001913"/>
    </source>
</evidence>
<dbReference type="PROSITE" id="PS51257">
    <property type="entry name" value="PROKAR_LIPOPROTEIN"/>
    <property type="match status" value="1"/>
</dbReference>
<dbReference type="Pfam" id="PF00884">
    <property type="entry name" value="Sulfatase"/>
    <property type="match status" value="1"/>
</dbReference>
<evidence type="ECO:0000256" key="3">
    <source>
        <dbReference type="ARBA" id="ARBA00022723"/>
    </source>
</evidence>